<sequence>MSKSVTKVVYKPDTQSTDEFMIIVKPVEYKKWKSGETTIPLAEIVDSFEIFHSSQGSQGYLGRPSKQQLENTFGTSKDVDVVLAMLEKGKEQSSGGFHSGTFSMNTARGSASLDNRGKGLSGI</sequence>
<feature type="compositionally biased region" description="Polar residues" evidence="1">
    <location>
        <begin position="92"/>
        <end position="113"/>
    </location>
</feature>
<dbReference type="InterPro" id="IPR036786">
    <property type="entry name" value="Ribosome_mat_SBDS_N_sf"/>
</dbReference>
<dbReference type="InterPro" id="IPR019783">
    <property type="entry name" value="SDO1/SBDS_N"/>
</dbReference>
<feature type="region of interest" description="Disordered" evidence="1">
    <location>
        <begin position="90"/>
        <end position="123"/>
    </location>
</feature>
<evidence type="ECO:0000313" key="3">
    <source>
        <dbReference type="EMBL" id="KAF8414408.1"/>
    </source>
</evidence>
<evidence type="ECO:0000313" key="4">
    <source>
        <dbReference type="Proteomes" id="UP001194468"/>
    </source>
</evidence>
<name>A0AAD4B9J7_BOLED</name>
<dbReference type="AlphaFoldDB" id="A0AAD4B9J7"/>
<evidence type="ECO:0000256" key="1">
    <source>
        <dbReference type="SAM" id="MobiDB-lite"/>
    </source>
</evidence>
<dbReference type="SUPFAM" id="SSF89895">
    <property type="entry name" value="FYSH domain"/>
    <property type="match status" value="1"/>
</dbReference>
<reference evidence="3" key="2">
    <citation type="journal article" date="2020" name="Nat. Commun.">
        <title>Large-scale genome sequencing of mycorrhizal fungi provides insights into the early evolution of symbiotic traits.</title>
        <authorList>
            <person name="Miyauchi S."/>
            <person name="Kiss E."/>
            <person name="Kuo A."/>
            <person name="Drula E."/>
            <person name="Kohler A."/>
            <person name="Sanchez-Garcia M."/>
            <person name="Morin E."/>
            <person name="Andreopoulos B."/>
            <person name="Barry K.W."/>
            <person name="Bonito G."/>
            <person name="Buee M."/>
            <person name="Carver A."/>
            <person name="Chen C."/>
            <person name="Cichocki N."/>
            <person name="Clum A."/>
            <person name="Culley D."/>
            <person name="Crous P.W."/>
            <person name="Fauchery L."/>
            <person name="Girlanda M."/>
            <person name="Hayes R.D."/>
            <person name="Keri Z."/>
            <person name="LaButti K."/>
            <person name="Lipzen A."/>
            <person name="Lombard V."/>
            <person name="Magnuson J."/>
            <person name="Maillard F."/>
            <person name="Murat C."/>
            <person name="Nolan M."/>
            <person name="Ohm R.A."/>
            <person name="Pangilinan J."/>
            <person name="Pereira M.F."/>
            <person name="Perotto S."/>
            <person name="Peter M."/>
            <person name="Pfister S."/>
            <person name="Riley R."/>
            <person name="Sitrit Y."/>
            <person name="Stielow J.B."/>
            <person name="Szollosi G."/>
            <person name="Zifcakova L."/>
            <person name="Stursova M."/>
            <person name="Spatafora J.W."/>
            <person name="Tedersoo L."/>
            <person name="Vaario L.M."/>
            <person name="Yamada A."/>
            <person name="Yan M."/>
            <person name="Wang P."/>
            <person name="Xu J."/>
            <person name="Bruns T."/>
            <person name="Baldrian P."/>
            <person name="Vilgalys R."/>
            <person name="Dunand C."/>
            <person name="Henrissat B."/>
            <person name="Grigoriev I.V."/>
            <person name="Hibbett D."/>
            <person name="Nagy L.G."/>
            <person name="Martin F.M."/>
        </authorList>
    </citation>
    <scope>NUCLEOTIDE SEQUENCE</scope>
    <source>
        <strain evidence="3">BED1</strain>
    </source>
</reference>
<dbReference type="EMBL" id="WHUW01000543">
    <property type="protein sequence ID" value="KAF8414408.1"/>
    <property type="molecule type" value="Genomic_DNA"/>
</dbReference>
<dbReference type="Pfam" id="PF01172">
    <property type="entry name" value="SBDS_N"/>
    <property type="match status" value="1"/>
</dbReference>
<protein>
    <submittedName>
        <fullName evidence="3">DUF1960-domain-containing protein</fullName>
    </submittedName>
</protein>
<evidence type="ECO:0000259" key="2">
    <source>
        <dbReference type="Pfam" id="PF01172"/>
    </source>
</evidence>
<accession>A0AAD4B9J7</accession>
<reference evidence="3" key="1">
    <citation type="submission" date="2019-10" db="EMBL/GenBank/DDBJ databases">
        <authorList>
            <consortium name="DOE Joint Genome Institute"/>
            <person name="Kuo A."/>
            <person name="Miyauchi S."/>
            <person name="Kiss E."/>
            <person name="Drula E."/>
            <person name="Kohler A."/>
            <person name="Sanchez-Garcia M."/>
            <person name="Andreopoulos B."/>
            <person name="Barry K.W."/>
            <person name="Bonito G."/>
            <person name="Buee M."/>
            <person name="Carver A."/>
            <person name="Chen C."/>
            <person name="Cichocki N."/>
            <person name="Clum A."/>
            <person name="Culley D."/>
            <person name="Crous P.W."/>
            <person name="Fauchery L."/>
            <person name="Girlanda M."/>
            <person name="Hayes R."/>
            <person name="Keri Z."/>
            <person name="LaButti K."/>
            <person name="Lipzen A."/>
            <person name="Lombard V."/>
            <person name="Magnuson J."/>
            <person name="Maillard F."/>
            <person name="Morin E."/>
            <person name="Murat C."/>
            <person name="Nolan M."/>
            <person name="Ohm R."/>
            <person name="Pangilinan J."/>
            <person name="Pereira M."/>
            <person name="Perotto S."/>
            <person name="Peter M."/>
            <person name="Riley R."/>
            <person name="Sitrit Y."/>
            <person name="Stielow B."/>
            <person name="Szollosi G."/>
            <person name="Zifcakova L."/>
            <person name="Stursova M."/>
            <person name="Spatafora J.W."/>
            <person name="Tedersoo L."/>
            <person name="Vaario L.-M."/>
            <person name="Yamada A."/>
            <person name="Yan M."/>
            <person name="Wang P."/>
            <person name="Xu J."/>
            <person name="Bruns T."/>
            <person name="Baldrian P."/>
            <person name="Vilgalys R."/>
            <person name="Henrissat B."/>
            <person name="Grigoriev I.V."/>
            <person name="Hibbett D."/>
            <person name="Nagy L.G."/>
            <person name="Martin F.M."/>
        </authorList>
    </citation>
    <scope>NUCLEOTIDE SEQUENCE</scope>
    <source>
        <strain evidence="3">BED1</strain>
    </source>
</reference>
<gene>
    <name evidence="3" type="ORF">L210DRAFT_3593032</name>
</gene>
<dbReference type="Proteomes" id="UP001194468">
    <property type="component" value="Unassembled WGS sequence"/>
</dbReference>
<feature type="domain" description="Ribosome maturation protein SDO1/SBDS N-terminal" evidence="2">
    <location>
        <begin position="5"/>
        <end position="94"/>
    </location>
</feature>
<dbReference type="Gene3D" id="3.30.1250.10">
    <property type="entry name" value="Ribosome maturation protein SBDS, N-terminal domain"/>
    <property type="match status" value="1"/>
</dbReference>
<comment type="caution">
    <text evidence="3">The sequence shown here is derived from an EMBL/GenBank/DDBJ whole genome shotgun (WGS) entry which is preliminary data.</text>
</comment>
<organism evidence="3 4">
    <name type="scientific">Boletus edulis BED1</name>
    <dbReference type="NCBI Taxonomy" id="1328754"/>
    <lineage>
        <taxon>Eukaryota</taxon>
        <taxon>Fungi</taxon>
        <taxon>Dikarya</taxon>
        <taxon>Basidiomycota</taxon>
        <taxon>Agaricomycotina</taxon>
        <taxon>Agaricomycetes</taxon>
        <taxon>Agaricomycetidae</taxon>
        <taxon>Boletales</taxon>
        <taxon>Boletineae</taxon>
        <taxon>Boletaceae</taxon>
        <taxon>Boletoideae</taxon>
        <taxon>Boletus</taxon>
    </lineage>
</organism>
<keyword evidence="4" id="KW-1185">Reference proteome</keyword>
<proteinExistence type="predicted"/>